<dbReference type="KEGG" id="ppsc:EHS13_08295"/>
<keyword evidence="3" id="KW-1185">Reference proteome</keyword>
<dbReference type="Proteomes" id="UP000426246">
    <property type="component" value="Chromosome"/>
</dbReference>
<sequence>MSTYTQVFTVDNILDARYKIQTLENEGIAKENIFVLTHNEKRTEYISKHTDGNQISVAEEGIFTAIANFFRSEGDGLRAKLRAMGVSPEHAEILESDMDLGKIVVLAWSGKTYDDHNYDQEVAYYPPENYKSMV</sequence>
<reference evidence="3" key="1">
    <citation type="submission" date="2018-11" db="EMBL/GenBank/DDBJ databases">
        <title>Complete genome sequence of Paenibacillus sp. ML311-T8.</title>
        <authorList>
            <person name="Nam Y.-D."/>
            <person name="Kang J."/>
            <person name="Chung W.-H."/>
            <person name="Park Y.S."/>
        </authorList>
    </citation>
    <scope>NUCLEOTIDE SEQUENCE [LARGE SCALE GENOMIC DNA]</scope>
    <source>
        <strain evidence="3">ML311-T8</strain>
    </source>
</reference>
<gene>
    <name evidence="2" type="ORF">EHS13_08295</name>
</gene>
<organism evidence="2 3">
    <name type="scientific">Paenibacillus psychroresistens</name>
    <dbReference type="NCBI Taxonomy" id="1778678"/>
    <lineage>
        <taxon>Bacteria</taxon>
        <taxon>Bacillati</taxon>
        <taxon>Bacillota</taxon>
        <taxon>Bacilli</taxon>
        <taxon>Bacillales</taxon>
        <taxon>Paenibacillaceae</taxon>
        <taxon>Paenibacillus</taxon>
    </lineage>
</organism>
<proteinExistence type="predicted"/>
<dbReference type="EMBL" id="CP034235">
    <property type="protein sequence ID" value="QGQ94876.1"/>
    <property type="molecule type" value="Genomic_DNA"/>
</dbReference>
<dbReference type="OrthoDB" id="2353304at2"/>
<dbReference type="Pfam" id="PF11181">
    <property type="entry name" value="YflT"/>
    <property type="match status" value="1"/>
</dbReference>
<evidence type="ECO:0000259" key="1">
    <source>
        <dbReference type="Pfam" id="PF11181"/>
    </source>
</evidence>
<dbReference type="AlphaFoldDB" id="A0A6B8RHM8"/>
<evidence type="ECO:0000313" key="2">
    <source>
        <dbReference type="EMBL" id="QGQ94876.1"/>
    </source>
</evidence>
<dbReference type="InterPro" id="IPR025889">
    <property type="entry name" value="GSP17M-like_dom"/>
</dbReference>
<name>A0A6B8RHM8_9BACL</name>
<evidence type="ECO:0000313" key="3">
    <source>
        <dbReference type="Proteomes" id="UP000426246"/>
    </source>
</evidence>
<dbReference type="RefSeq" id="WP_155699885.1">
    <property type="nucleotide sequence ID" value="NZ_CP034235.1"/>
</dbReference>
<protein>
    <submittedName>
        <fullName evidence="2">General stress protein</fullName>
    </submittedName>
</protein>
<accession>A0A6B8RHM8</accession>
<feature type="domain" description="General stress protein 17M-like" evidence="1">
    <location>
        <begin position="8"/>
        <end position="101"/>
    </location>
</feature>